<organism evidence="2 3">
    <name type="scientific">Dethiosulfatibacter aminovorans DSM 17477</name>
    <dbReference type="NCBI Taxonomy" id="1121476"/>
    <lineage>
        <taxon>Bacteria</taxon>
        <taxon>Bacillati</taxon>
        <taxon>Bacillota</taxon>
        <taxon>Tissierellia</taxon>
        <taxon>Dethiosulfatibacter</taxon>
    </lineage>
</organism>
<evidence type="ECO:0000313" key="2">
    <source>
        <dbReference type="EMBL" id="SHJ64833.1"/>
    </source>
</evidence>
<keyword evidence="1" id="KW-0472">Membrane</keyword>
<feature type="transmembrane region" description="Helical" evidence="1">
    <location>
        <begin position="7"/>
        <end position="32"/>
    </location>
</feature>
<name>A0A1M6L0Y9_9FIRM</name>
<dbReference type="OrthoDB" id="2974609at2"/>
<accession>A0A1M6L0Y9</accession>
<dbReference type="EMBL" id="FQZL01000029">
    <property type="protein sequence ID" value="SHJ64833.1"/>
    <property type="molecule type" value="Genomic_DNA"/>
</dbReference>
<gene>
    <name evidence="2" type="ORF">SAMN02745751_03038</name>
</gene>
<keyword evidence="1" id="KW-0812">Transmembrane</keyword>
<dbReference type="Proteomes" id="UP000184052">
    <property type="component" value="Unassembled WGS sequence"/>
</dbReference>
<keyword evidence="1" id="KW-1133">Transmembrane helix</keyword>
<dbReference type="STRING" id="1121476.SAMN02745751_03038"/>
<reference evidence="2 3" key="1">
    <citation type="submission" date="2016-11" db="EMBL/GenBank/DDBJ databases">
        <authorList>
            <person name="Jaros S."/>
            <person name="Januszkiewicz K."/>
            <person name="Wedrychowicz H."/>
        </authorList>
    </citation>
    <scope>NUCLEOTIDE SEQUENCE [LARGE SCALE GENOMIC DNA]</scope>
    <source>
        <strain evidence="2 3">DSM 17477</strain>
    </source>
</reference>
<feature type="transmembrane region" description="Helical" evidence="1">
    <location>
        <begin position="57"/>
        <end position="79"/>
    </location>
</feature>
<evidence type="ECO:0000256" key="1">
    <source>
        <dbReference type="SAM" id="Phobius"/>
    </source>
</evidence>
<protein>
    <submittedName>
        <fullName evidence="2">Uncharacterized protein</fullName>
    </submittedName>
</protein>
<proteinExistence type="predicted"/>
<sequence length="82" mass="9589">MIKHKFLPYILQLLPGLGFMFILSPFILHWFIHGSHDRYIWIINGPYPFYSFGSGPFLMFIYAALFLFGSTLLFIANAVKNR</sequence>
<evidence type="ECO:0000313" key="3">
    <source>
        <dbReference type="Proteomes" id="UP000184052"/>
    </source>
</evidence>
<dbReference type="RefSeq" id="WP_073050418.1">
    <property type="nucleotide sequence ID" value="NZ_FQZL01000029.1"/>
</dbReference>
<keyword evidence="3" id="KW-1185">Reference proteome</keyword>
<dbReference type="AlphaFoldDB" id="A0A1M6L0Y9"/>